<evidence type="ECO:0000256" key="1">
    <source>
        <dbReference type="SAM" id="MobiDB-lite"/>
    </source>
</evidence>
<protein>
    <submittedName>
        <fullName evidence="2">Uncharacterized protein</fullName>
    </submittedName>
</protein>
<keyword evidence="3" id="KW-1185">Reference proteome</keyword>
<dbReference type="RefSeq" id="WP_237443552.1">
    <property type="nucleotide sequence ID" value="NZ_CAKLPX010000001.1"/>
</dbReference>
<accession>A0ABM9ACG4</accession>
<comment type="caution">
    <text evidence="2">The sequence shown here is derived from an EMBL/GenBank/DDBJ whole genome shotgun (WGS) entry which is preliminary data.</text>
</comment>
<gene>
    <name evidence="2" type="ORF">SIN8267_00986</name>
</gene>
<reference evidence="2" key="1">
    <citation type="submission" date="2021-12" db="EMBL/GenBank/DDBJ databases">
        <authorList>
            <person name="Rodrigo-Torres L."/>
            <person name="Arahal R. D."/>
            <person name="Lucena T."/>
        </authorList>
    </citation>
    <scope>NUCLEOTIDE SEQUENCE</scope>
    <source>
        <strain evidence="2">CECT 8267</strain>
    </source>
</reference>
<proteinExistence type="predicted"/>
<dbReference type="Proteomes" id="UP000838100">
    <property type="component" value="Unassembled WGS sequence"/>
</dbReference>
<evidence type="ECO:0000313" key="2">
    <source>
        <dbReference type="EMBL" id="CAH0990886.1"/>
    </source>
</evidence>
<dbReference type="EMBL" id="CAKLPX010000001">
    <property type="protein sequence ID" value="CAH0990886.1"/>
    <property type="molecule type" value="Genomic_DNA"/>
</dbReference>
<organism evidence="2 3">
    <name type="scientific">Sinobacterium norvegicum</name>
    <dbReference type="NCBI Taxonomy" id="1641715"/>
    <lineage>
        <taxon>Bacteria</taxon>
        <taxon>Pseudomonadati</taxon>
        <taxon>Pseudomonadota</taxon>
        <taxon>Gammaproteobacteria</taxon>
        <taxon>Cellvibrionales</taxon>
        <taxon>Spongiibacteraceae</taxon>
        <taxon>Sinobacterium</taxon>
    </lineage>
</organism>
<feature type="region of interest" description="Disordered" evidence="1">
    <location>
        <begin position="152"/>
        <end position="173"/>
    </location>
</feature>
<sequence>MSTVFILENQYGQYLNKQGEWLLPVAIKTLYSTVHKDEALNTLVENNSQNVTLRVKIIAVECDEKGRPILPERRDDFELLPGSQAAEENTEAEAGEQAVNDSQAVIFANEEATNKPYSIDSGLPTAAEILQRQQAEQASNINTLADINHRFNQRDESPPLPTDNLSEPALSDEQQAMLDRMLAQQNQLLADKDTDQD</sequence>
<evidence type="ECO:0000313" key="3">
    <source>
        <dbReference type="Proteomes" id="UP000838100"/>
    </source>
</evidence>
<name>A0ABM9ACG4_9GAMM</name>